<reference evidence="1 2" key="1">
    <citation type="journal article" date="2019" name="Nat. Commun.">
        <title>A new type of DNA phosphorothioation-based antiviral system in archaea.</title>
        <authorList>
            <person name="Xiong L."/>
            <person name="Liu S."/>
            <person name="Chen S."/>
            <person name="Xiao Y."/>
            <person name="Zhu B."/>
            <person name="Gao Y."/>
            <person name="Zhang Y."/>
            <person name="Chen B."/>
            <person name="Luo J."/>
            <person name="Deng Z."/>
            <person name="Chen X."/>
            <person name="Wang L."/>
            <person name="Chen S."/>
        </authorList>
    </citation>
    <scope>NUCLEOTIDE SEQUENCE [LARGE SCALE GENOMIC DNA]</scope>
    <source>
        <strain evidence="1 2">CBA1105</strain>
    </source>
</reference>
<dbReference type="KEGG" id="hsn:DV733_16410"/>
<dbReference type="EMBL" id="CP031310">
    <property type="protein sequence ID" value="QCC52717.1"/>
    <property type="molecule type" value="Genomic_DNA"/>
</dbReference>
<proteinExistence type="predicted"/>
<protein>
    <submittedName>
        <fullName evidence="1">Uncharacterized protein</fullName>
    </submittedName>
</protein>
<accession>A0A4D6HJ31</accession>
<dbReference type="Pfam" id="PF20368">
    <property type="entry name" value="DUF6663"/>
    <property type="match status" value="1"/>
</dbReference>
<dbReference type="Proteomes" id="UP000296706">
    <property type="component" value="Chromosome"/>
</dbReference>
<gene>
    <name evidence="1" type="ORF">DV733_16410</name>
</gene>
<dbReference type="STRING" id="1457250.GCA_000755225_02163"/>
<sequence>MEEQRRVRVLPGPESGTLRLLDRETFDPVVVRLDGSDARLDDVHPGYLLDATLDWSAPEPAVERFTVQRSTLYTFADGIEPVFEVARDVWQEARASGDGMNSRVTHNTDGEANGVCYVFAEPPLEDRLTEFREGARPIEPLIDRVNESADVAPREVFVLRPADGAFVVVTIAFEKGGHFADTLRETYSCERPAEPLG</sequence>
<dbReference type="GeneID" id="39849475"/>
<dbReference type="OrthoDB" id="212231at2157"/>
<dbReference type="InterPro" id="IPR046604">
    <property type="entry name" value="DUF6663"/>
</dbReference>
<evidence type="ECO:0000313" key="1">
    <source>
        <dbReference type="EMBL" id="QCC52717.1"/>
    </source>
</evidence>
<dbReference type="AlphaFoldDB" id="A0A4D6HJ31"/>
<evidence type="ECO:0000313" key="2">
    <source>
        <dbReference type="Proteomes" id="UP000296706"/>
    </source>
</evidence>
<dbReference type="RefSeq" id="WP_049993037.1">
    <property type="nucleotide sequence ID" value="NZ_CP031310.1"/>
</dbReference>
<keyword evidence="2" id="KW-1185">Reference proteome</keyword>
<organism evidence="1 2">
    <name type="scientific">Halapricum salinum</name>
    <dbReference type="NCBI Taxonomy" id="1457250"/>
    <lineage>
        <taxon>Archaea</taxon>
        <taxon>Methanobacteriati</taxon>
        <taxon>Methanobacteriota</taxon>
        <taxon>Stenosarchaea group</taxon>
        <taxon>Halobacteria</taxon>
        <taxon>Halobacteriales</taxon>
        <taxon>Haloarculaceae</taxon>
        <taxon>Halapricum</taxon>
    </lineage>
</organism>
<name>A0A4D6HJ31_9EURY</name>